<accession>A0A5D4FWY9</accession>
<dbReference type="RefSeq" id="WP_148811479.1">
    <property type="nucleotide sequence ID" value="NZ_CP136640.1"/>
</dbReference>
<dbReference type="Proteomes" id="UP000324726">
    <property type="component" value="Unassembled WGS sequence"/>
</dbReference>
<dbReference type="SUPFAM" id="SSF51161">
    <property type="entry name" value="Trimeric LpxA-like enzymes"/>
    <property type="match status" value="1"/>
</dbReference>
<dbReference type="InterPro" id="IPR011004">
    <property type="entry name" value="Trimer_LpxA-like_sf"/>
</dbReference>
<name>A0A5D4FWY9_9CORY</name>
<gene>
    <name evidence="1" type="ORF">FYJ87_01790</name>
</gene>
<comment type="caution">
    <text evidence="1">The sequence shown here is derived from an EMBL/GenBank/DDBJ whole genome shotgun (WGS) entry which is preliminary data.</text>
</comment>
<sequence length="185" mass="19167">MSTAPLILPFQGVRPRIHESAYIAPGATIIGDVEIGADSSVFYGCVLRGDVGPIRIGQRTNIQDNSVLHANHDSPCVLGSDVTVGHKALVHGCEVGDGVLVGMSATILSGARVGSGSLIAAGGVVLENQEIPAASLAAGVPAKVRREMSEQAQQGLVEHAGRYVEIAKGQPDPSEAIELAEVRFR</sequence>
<dbReference type="CDD" id="cd04645">
    <property type="entry name" value="LbH_gamma_CA_like"/>
    <property type="match status" value="1"/>
</dbReference>
<dbReference type="PANTHER" id="PTHR13061">
    <property type="entry name" value="DYNACTIN SUBUNIT P25"/>
    <property type="match status" value="1"/>
</dbReference>
<dbReference type="PANTHER" id="PTHR13061:SF29">
    <property type="entry name" value="GAMMA CARBONIC ANHYDRASE-LIKE 1, MITOCHONDRIAL-RELATED"/>
    <property type="match status" value="1"/>
</dbReference>
<dbReference type="AlphaFoldDB" id="A0A5D4FWY9"/>
<protein>
    <submittedName>
        <fullName evidence="1">Gamma carbonic anhydrase family protein</fullName>
    </submittedName>
</protein>
<dbReference type="InterPro" id="IPR050484">
    <property type="entry name" value="Transf_Hexapept/Carb_Anhydrase"/>
</dbReference>
<dbReference type="EMBL" id="VSZI01000001">
    <property type="protein sequence ID" value="TYR19755.1"/>
    <property type="molecule type" value="Genomic_DNA"/>
</dbReference>
<evidence type="ECO:0000313" key="1">
    <source>
        <dbReference type="EMBL" id="TYR19755.1"/>
    </source>
</evidence>
<evidence type="ECO:0000313" key="2">
    <source>
        <dbReference type="Proteomes" id="UP000324726"/>
    </source>
</evidence>
<dbReference type="Gene3D" id="2.160.10.10">
    <property type="entry name" value="Hexapeptide repeat proteins"/>
    <property type="match status" value="1"/>
</dbReference>
<organism evidence="1 2">
    <name type="scientific">Corynebacterium urealyticum</name>
    <dbReference type="NCBI Taxonomy" id="43771"/>
    <lineage>
        <taxon>Bacteria</taxon>
        <taxon>Bacillati</taxon>
        <taxon>Actinomycetota</taxon>
        <taxon>Actinomycetes</taxon>
        <taxon>Mycobacteriales</taxon>
        <taxon>Corynebacteriaceae</taxon>
        <taxon>Corynebacterium</taxon>
    </lineage>
</organism>
<dbReference type="InterPro" id="IPR047324">
    <property type="entry name" value="LbH_gamma_CA-like"/>
</dbReference>
<reference evidence="1 2" key="1">
    <citation type="submission" date="2019-08" db="EMBL/GenBank/DDBJ databases">
        <title>Draft genome of C. urealyticum strain VH4248.</title>
        <authorList>
            <person name="Navas J."/>
        </authorList>
    </citation>
    <scope>NUCLEOTIDE SEQUENCE [LARGE SCALE GENOMIC DNA]</scope>
    <source>
        <strain evidence="1 2">VH4248</strain>
    </source>
</reference>
<proteinExistence type="predicted"/>